<dbReference type="Pfam" id="PF15280">
    <property type="entry name" value="BORA_N"/>
    <property type="match status" value="1"/>
</dbReference>
<sequence>MDQLKWTTPIKNEKKYSGLTIKSPIIYKTPVKQYDTTSRHKTYQTNRSNFSVLPVHITPPSNLTKFIARNPFETNLSSRLHLSVISPTAFSKVSSPSQQSPDFAWSVDELALMKPAKIEEFPTQQIHCMDPESEVKAQAAIDRFFKENNIIPSPWEIKKKDTKIQIRTNTSTRVSSDASPESSKSKKDGWSQTVLSLPSKLPPHVEEALKPYFTFTQEQNVESDDANSSNSSLRRKLFFNHNECVENEEESFECLSPVNMNGSFIVSSSHPPSGILADGVQLKDSHDTDNHHDTSQIIPDDSPPPNISPIHRVTNNTSCESVRSRNRSVARLDFTAAMSIDQSSSMHHKEDSNDHSLDESLDKMNTPTREKKTDNCMNFNGNSTCVQTNNFIEAKVIAKRSNDFDTDVLEFNSKKQTSVHESKNLTDSCKMVTSESCILQQTHTVLGISDQQSVSNSAQDTGYQTYSMSSTANVTDSYNGTPVKQKVCWDDRIVLTDDEFRLSDWKENMNIFCSTPSRSNRERKNHIF</sequence>
<dbReference type="PANTHER" id="PTHR14728">
    <property type="entry name" value="PROTEIN AURORA BOREALIS"/>
    <property type="match status" value="1"/>
</dbReference>
<feature type="region of interest" description="Disordered" evidence="6">
    <location>
        <begin position="340"/>
        <end position="375"/>
    </location>
</feature>
<keyword evidence="4" id="KW-0498">Mitosis</keyword>
<evidence type="ECO:0000256" key="4">
    <source>
        <dbReference type="ARBA" id="ARBA00022776"/>
    </source>
</evidence>
<evidence type="ECO:0000256" key="1">
    <source>
        <dbReference type="ARBA" id="ARBA00010963"/>
    </source>
</evidence>
<comment type="similarity">
    <text evidence="1">Belongs to the BORA family.</text>
</comment>
<keyword evidence="5" id="KW-0131">Cell cycle</keyword>
<feature type="compositionally biased region" description="Basic and acidic residues" evidence="6">
    <location>
        <begin position="347"/>
        <end position="374"/>
    </location>
</feature>
<gene>
    <name evidence="7" type="ORF">WN55_02278</name>
</gene>
<feature type="region of interest" description="Disordered" evidence="6">
    <location>
        <begin position="161"/>
        <end position="197"/>
    </location>
</feature>
<keyword evidence="8" id="KW-1185">Reference proteome</keyword>
<feature type="region of interest" description="Disordered" evidence="6">
    <location>
        <begin position="275"/>
        <end position="325"/>
    </location>
</feature>
<dbReference type="GO" id="GO:0005737">
    <property type="term" value="C:cytoplasm"/>
    <property type="evidence" value="ECO:0007669"/>
    <property type="project" value="TreeGrafter"/>
</dbReference>
<evidence type="ECO:0000313" key="8">
    <source>
        <dbReference type="Proteomes" id="UP000076502"/>
    </source>
</evidence>
<dbReference type="GO" id="GO:0060236">
    <property type="term" value="P:regulation of mitotic spindle organization"/>
    <property type="evidence" value="ECO:0007669"/>
    <property type="project" value="TreeGrafter"/>
</dbReference>
<evidence type="ECO:0000256" key="2">
    <source>
        <dbReference type="ARBA" id="ARBA00020055"/>
    </source>
</evidence>
<dbReference type="InterPro" id="IPR023252">
    <property type="entry name" value="Aurora_borealis_protein"/>
</dbReference>
<proteinExistence type="inferred from homology"/>
<dbReference type="PANTHER" id="PTHR14728:SF2">
    <property type="entry name" value="PROTEIN AURORA BOREALIS"/>
    <property type="match status" value="1"/>
</dbReference>
<dbReference type="Proteomes" id="UP000076502">
    <property type="component" value="Unassembled WGS sequence"/>
</dbReference>
<dbReference type="GO" id="GO:0005634">
    <property type="term" value="C:nucleus"/>
    <property type="evidence" value="ECO:0007669"/>
    <property type="project" value="TreeGrafter"/>
</dbReference>
<evidence type="ECO:0000256" key="3">
    <source>
        <dbReference type="ARBA" id="ARBA00022618"/>
    </source>
</evidence>
<dbReference type="PRINTS" id="PR02038">
    <property type="entry name" value="AURORABORA"/>
</dbReference>
<evidence type="ECO:0000313" key="7">
    <source>
        <dbReference type="EMBL" id="KZC10789.1"/>
    </source>
</evidence>
<dbReference type="GO" id="GO:0051301">
    <property type="term" value="P:cell division"/>
    <property type="evidence" value="ECO:0007669"/>
    <property type="project" value="UniProtKB-KW"/>
</dbReference>
<name>A0A154PFZ8_DUFNO</name>
<evidence type="ECO:0000256" key="5">
    <source>
        <dbReference type="ARBA" id="ARBA00023306"/>
    </source>
</evidence>
<dbReference type="AlphaFoldDB" id="A0A154PFZ8"/>
<reference evidence="7 8" key="1">
    <citation type="submission" date="2015-07" db="EMBL/GenBank/DDBJ databases">
        <title>The genome of Dufourea novaeangliae.</title>
        <authorList>
            <person name="Pan H."/>
            <person name="Kapheim K."/>
        </authorList>
    </citation>
    <scope>NUCLEOTIDE SEQUENCE [LARGE SCALE GENOMIC DNA]</scope>
    <source>
        <strain evidence="7">0120121106</strain>
        <tissue evidence="7">Whole body</tissue>
    </source>
</reference>
<dbReference type="GO" id="GO:0019901">
    <property type="term" value="F:protein kinase binding"/>
    <property type="evidence" value="ECO:0007669"/>
    <property type="project" value="TreeGrafter"/>
</dbReference>
<dbReference type="EMBL" id="KQ434896">
    <property type="protein sequence ID" value="KZC10789.1"/>
    <property type="molecule type" value="Genomic_DNA"/>
</dbReference>
<feature type="compositionally biased region" description="Basic and acidic residues" evidence="6">
    <location>
        <begin position="281"/>
        <end position="294"/>
    </location>
</feature>
<dbReference type="OrthoDB" id="10020858at2759"/>
<protein>
    <recommendedName>
        <fullName evidence="2">Protein aurora borealis</fullName>
    </recommendedName>
</protein>
<dbReference type="GO" id="GO:0007088">
    <property type="term" value="P:regulation of mitotic nuclear division"/>
    <property type="evidence" value="ECO:0007669"/>
    <property type="project" value="TreeGrafter"/>
</dbReference>
<dbReference type="STRING" id="178035.A0A154PFZ8"/>
<accession>A0A154PFZ8</accession>
<organism evidence="7 8">
    <name type="scientific">Dufourea novaeangliae</name>
    <name type="common">Sweat bee</name>
    <dbReference type="NCBI Taxonomy" id="178035"/>
    <lineage>
        <taxon>Eukaryota</taxon>
        <taxon>Metazoa</taxon>
        <taxon>Ecdysozoa</taxon>
        <taxon>Arthropoda</taxon>
        <taxon>Hexapoda</taxon>
        <taxon>Insecta</taxon>
        <taxon>Pterygota</taxon>
        <taxon>Neoptera</taxon>
        <taxon>Endopterygota</taxon>
        <taxon>Hymenoptera</taxon>
        <taxon>Apocrita</taxon>
        <taxon>Aculeata</taxon>
        <taxon>Apoidea</taxon>
        <taxon>Anthophila</taxon>
        <taxon>Halictidae</taxon>
        <taxon>Rophitinae</taxon>
        <taxon>Dufourea</taxon>
    </lineage>
</organism>
<feature type="compositionally biased region" description="Polar residues" evidence="6">
    <location>
        <begin position="165"/>
        <end position="174"/>
    </location>
</feature>
<keyword evidence="3" id="KW-0132">Cell division</keyword>
<evidence type="ECO:0000256" key="6">
    <source>
        <dbReference type="SAM" id="MobiDB-lite"/>
    </source>
</evidence>
<dbReference type="OMA" id="IPSPWEI"/>